<organism evidence="2 3">
    <name type="scientific">Hyphococcus aureus</name>
    <dbReference type="NCBI Taxonomy" id="2666033"/>
    <lineage>
        <taxon>Bacteria</taxon>
        <taxon>Pseudomonadati</taxon>
        <taxon>Pseudomonadota</taxon>
        <taxon>Alphaproteobacteria</taxon>
        <taxon>Parvularculales</taxon>
        <taxon>Parvularculaceae</taxon>
        <taxon>Hyphococcus</taxon>
    </lineage>
</organism>
<sequence>MYQYKFTGLALCLLGAACASTPQTAQRPDVVNPYDYYAFDRLSRIEVAEKLSIKSASLEENTAVLSASADERMQVHERAVTGDKSDSDRLNNKVLSGGGQSYYVQAQNSFEQDGWAIEGDRLRHIESGLLCPSGISLGEEGRAFELERVIEFSETGRDVACHYSAPDNGDGITAYASYWPEVELEAHAVAAAQTIIQNYPVQSQVTLPVVEVSAGDVDPAIAEILEGIEEPLAGGFEIGAINGTAYRTSLWIVKTHGWHVKLRATYGSDDQESELLSAIHFMTSHLAVRAKNIAEPTMPGAEV</sequence>
<accession>A0ABW1KY46</accession>
<keyword evidence="1" id="KW-0732">Signal</keyword>
<feature type="signal peptide" evidence="1">
    <location>
        <begin position="1"/>
        <end position="25"/>
    </location>
</feature>
<dbReference type="Proteomes" id="UP001596116">
    <property type="component" value="Unassembled WGS sequence"/>
</dbReference>
<gene>
    <name evidence="2" type="ORF">ACFMB1_15150</name>
</gene>
<dbReference type="RefSeq" id="WP_379881856.1">
    <property type="nucleotide sequence ID" value="NZ_JBHPON010000002.1"/>
</dbReference>
<evidence type="ECO:0000256" key="1">
    <source>
        <dbReference type="SAM" id="SignalP"/>
    </source>
</evidence>
<reference evidence="2 3" key="1">
    <citation type="submission" date="2024-09" db="EMBL/GenBank/DDBJ databases">
        <authorList>
            <person name="Zhang Z.-H."/>
        </authorList>
    </citation>
    <scope>NUCLEOTIDE SEQUENCE [LARGE SCALE GENOMIC DNA]</scope>
    <source>
        <strain evidence="2 3">HHTR114</strain>
    </source>
</reference>
<keyword evidence="3" id="KW-1185">Reference proteome</keyword>
<name>A0ABW1KY46_9PROT</name>
<evidence type="ECO:0000313" key="2">
    <source>
        <dbReference type="EMBL" id="MFC6036894.1"/>
    </source>
</evidence>
<comment type="caution">
    <text evidence="2">The sequence shown here is derived from an EMBL/GenBank/DDBJ whole genome shotgun (WGS) entry which is preliminary data.</text>
</comment>
<evidence type="ECO:0000313" key="3">
    <source>
        <dbReference type="Proteomes" id="UP001596116"/>
    </source>
</evidence>
<dbReference type="EMBL" id="JBHPON010000002">
    <property type="protein sequence ID" value="MFC6036894.1"/>
    <property type="molecule type" value="Genomic_DNA"/>
</dbReference>
<protein>
    <submittedName>
        <fullName evidence="2">Uncharacterized protein</fullName>
    </submittedName>
</protein>
<dbReference type="PROSITE" id="PS51257">
    <property type="entry name" value="PROKAR_LIPOPROTEIN"/>
    <property type="match status" value="1"/>
</dbReference>
<proteinExistence type="predicted"/>
<feature type="chain" id="PRO_5046439390" evidence="1">
    <location>
        <begin position="26"/>
        <end position="303"/>
    </location>
</feature>